<name>A0ABV7Q1V0_9ACTN</name>
<feature type="domain" description="Mycothiol-dependent maleylpyruvate isomerase metal-binding" evidence="2">
    <location>
        <begin position="9"/>
        <end position="126"/>
    </location>
</feature>
<dbReference type="InterPro" id="IPR017517">
    <property type="entry name" value="Maleyloyr_isom"/>
</dbReference>
<dbReference type="NCBIfam" id="TIGR03083">
    <property type="entry name" value="maleylpyruvate isomerase family mycothiol-dependent enzyme"/>
    <property type="match status" value="1"/>
</dbReference>
<dbReference type="GO" id="GO:0016853">
    <property type="term" value="F:isomerase activity"/>
    <property type="evidence" value="ECO:0007669"/>
    <property type="project" value="UniProtKB-KW"/>
</dbReference>
<proteinExistence type="predicted"/>
<dbReference type="InterPro" id="IPR010872">
    <property type="entry name" value="MDMPI_C-term_domain"/>
</dbReference>
<dbReference type="PANTHER" id="PTHR40758">
    <property type="entry name" value="CONSERVED PROTEIN"/>
    <property type="match status" value="1"/>
</dbReference>
<dbReference type="EMBL" id="JBHRWO010000020">
    <property type="protein sequence ID" value="MFC3494800.1"/>
    <property type="molecule type" value="Genomic_DNA"/>
</dbReference>
<keyword evidence="4" id="KW-1185">Reference proteome</keyword>
<dbReference type="InterPro" id="IPR034660">
    <property type="entry name" value="DinB/YfiT-like"/>
</dbReference>
<feature type="domain" description="MDMPI C-terminal" evidence="1">
    <location>
        <begin position="141"/>
        <end position="238"/>
    </location>
</feature>
<keyword evidence="3" id="KW-0413">Isomerase</keyword>
<dbReference type="RefSeq" id="WP_387978862.1">
    <property type="nucleotide sequence ID" value="NZ_JBHRWO010000020.1"/>
</dbReference>
<accession>A0ABV7Q1V0</accession>
<evidence type="ECO:0000313" key="4">
    <source>
        <dbReference type="Proteomes" id="UP001595712"/>
    </source>
</evidence>
<dbReference type="Pfam" id="PF07398">
    <property type="entry name" value="MDMPI_C"/>
    <property type="match status" value="1"/>
</dbReference>
<gene>
    <name evidence="3" type="ORF">ACFO8M_20125</name>
</gene>
<comment type="caution">
    <text evidence="3">The sequence shown here is derived from an EMBL/GenBank/DDBJ whole genome shotgun (WGS) entry which is preliminary data.</text>
</comment>
<evidence type="ECO:0000259" key="2">
    <source>
        <dbReference type="Pfam" id="PF11716"/>
    </source>
</evidence>
<protein>
    <submittedName>
        <fullName evidence="3">Maleylpyruvate isomerase family mycothiol-dependent enzyme</fullName>
    </submittedName>
</protein>
<organism evidence="3 4">
    <name type="scientific">Glycomyces rhizosphaerae</name>
    <dbReference type="NCBI Taxonomy" id="2054422"/>
    <lineage>
        <taxon>Bacteria</taxon>
        <taxon>Bacillati</taxon>
        <taxon>Actinomycetota</taxon>
        <taxon>Actinomycetes</taxon>
        <taxon>Glycomycetales</taxon>
        <taxon>Glycomycetaceae</taxon>
        <taxon>Glycomyces</taxon>
    </lineage>
</organism>
<dbReference type="Proteomes" id="UP001595712">
    <property type="component" value="Unassembled WGS sequence"/>
</dbReference>
<dbReference type="SUPFAM" id="SSF109854">
    <property type="entry name" value="DinB/YfiT-like putative metalloenzymes"/>
    <property type="match status" value="1"/>
</dbReference>
<dbReference type="Pfam" id="PF11716">
    <property type="entry name" value="MDMPI_N"/>
    <property type="match status" value="1"/>
</dbReference>
<reference evidence="4" key="1">
    <citation type="journal article" date="2019" name="Int. J. Syst. Evol. Microbiol.">
        <title>The Global Catalogue of Microorganisms (GCM) 10K type strain sequencing project: providing services to taxonomists for standard genome sequencing and annotation.</title>
        <authorList>
            <consortium name="The Broad Institute Genomics Platform"/>
            <consortium name="The Broad Institute Genome Sequencing Center for Infectious Disease"/>
            <person name="Wu L."/>
            <person name="Ma J."/>
        </authorList>
    </citation>
    <scope>NUCLEOTIDE SEQUENCE [LARGE SCALE GENOMIC DNA]</scope>
    <source>
        <strain evidence="4">CGMCC 4.7396</strain>
    </source>
</reference>
<dbReference type="InterPro" id="IPR024344">
    <property type="entry name" value="MDMPI_metal-binding"/>
</dbReference>
<evidence type="ECO:0000259" key="1">
    <source>
        <dbReference type="Pfam" id="PF07398"/>
    </source>
</evidence>
<sequence length="250" mass="27163">MDFPALRAHLTAEAARLQAAAAAAAPESTVPTCPAWTAADLLDHVTETYDHKIQSMRLLKAPGEDFRIDRHGSPVEQFDTALADLLHEFDERGPDSLAYTWYGPDQTVGFWIRRMAQETLIHRTDAELAAGRPISPIDRALALDGIDEMLTIILKWGSRAYRDWVAAPLADNDGLTVALTTGPQSWTVRITAGTISVSEGAAPDAQAHVRGDAGEILLWLWRRVPALTLDIGGDKDAAVALYDLIGAFAQ</sequence>
<dbReference type="PANTHER" id="PTHR40758:SF1">
    <property type="entry name" value="CONSERVED PROTEIN"/>
    <property type="match status" value="1"/>
</dbReference>
<evidence type="ECO:0000313" key="3">
    <source>
        <dbReference type="EMBL" id="MFC3494800.1"/>
    </source>
</evidence>